<dbReference type="EMBL" id="CP144090">
    <property type="protein sequence ID" value="WWD08304.1"/>
    <property type="molecule type" value="Genomic_DNA"/>
</dbReference>
<dbReference type="GeneID" id="91105216"/>
<dbReference type="Pfam" id="PF12586">
    <property type="entry name" value="DUF3760"/>
    <property type="match status" value="1"/>
</dbReference>
<dbReference type="AlphaFoldDB" id="A0AAX4KQS7"/>
<accession>A0AAX4KQS7</accession>
<feature type="region of interest" description="Disordered" evidence="1">
    <location>
        <begin position="1"/>
        <end position="53"/>
    </location>
</feature>
<proteinExistence type="predicted"/>
<keyword evidence="3" id="KW-1185">Reference proteome</keyword>
<protein>
    <recommendedName>
        <fullName evidence="4">F-box domain-containing protein</fullName>
    </recommendedName>
</protein>
<dbReference type="Proteomes" id="UP001358614">
    <property type="component" value="Chromosome 2"/>
</dbReference>
<organism evidence="2 3">
    <name type="scientific">Kwoniella europaea PYCC6329</name>
    <dbReference type="NCBI Taxonomy" id="1423913"/>
    <lineage>
        <taxon>Eukaryota</taxon>
        <taxon>Fungi</taxon>
        <taxon>Dikarya</taxon>
        <taxon>Basidiomycota</taxon>
        <taxon>Agaricomycotina</taxon>
        <taxon>Tremellomycetes</taxon>
        <taxon>Tremellales</taxon>
        <taxon>Cryptococcaceae</taxon>
        <taxon>Kwoniella</taxon>
    </lineage>
</organism>
<dbReference type="RefSeq" id="XP_066086271.1">
    <property type="nucleotide sequence ID" value="XM_066230174.1"/>
</dbReference>
<dbReference type="InterPro" id="IPR022235">
    <property type="entry name" value="DUF3760"/>
</dbReference>
<evidence type="ECO:0000313" key="3">
    <source>
        <dbReference type="Proteomes" id="UP001358614"/>
    </source>
</evidence>
<dbReference type="KEGG" id="ker:91105216"/>
<feature type="compositionally biased region" description="Basic and acidic residues" evidence="1">
    <location>
        <begin position="9"/>
        <end position="19"/>
    </location>
</feature>
<feature type="compositionally biased region" description="Low complexity" evidence="1">
    <location>
        <begin position="20"/>
        <end position="40"/>
    </location>
</feature>
<gene>
    <name evidence="2" type="ORF">V865_006415</name>
</gene>
<evidence type="ECO:0000256" key="1">
    <source>
        <dbReference type="SAM" id="MobiDB-lite"/>
    </source>
</evidence>
<evidence type="ECO:0008006" key="4">
    <source>
        <dbReference type="Google" id="ProtNLM"/>
    </source>
</evidence>
<evidence type="ECO:0000313" key="2">
    <source>
        <dbReference type="EMBL" id="WWD08304.1"/>
    </source>
</evidence>
<sequence>MPNPLNPHDNPKLSRESMKLDPTLTPSSTISSLSIPSPLDMDIDQDVSESSTGMDPLESLVELMNALPPEILQQIWSNVISHPSASLRLSVLRTCKSNYRKIVPTLYRHVVLTSQNSPSYFYGLGPSFHGPTAEESSMIWPVSGPGIMPLPSIGLSYDPSISNSPFTRRFTLCNLVESVVISDIESLMVLLEAGGETWRNGMDTWRSRVLFDQIDSITFLSPIFRALDQRPLVYGGLLREVWNCIKSDSVIIHFPDHSSPHIDSYHHGKEEDVVLIKEDTYRIALDILGSPKSLGQENRLLAELVIYTPQLDGIDLSRVGASRVKLVLIGRNNWIACGNGDNGREKGDMNGHKECLSQEAQLRRFVRRHWLVGIDNDEYIGIPQEVENVSIYNVANYNRRRCVTGRISNTTNTNDQVQDIGVGVGGSWSGSLPTILYSALEGDEQLAREVNGRVDFLGME</sequence>
<reference evidence="2 3" key="1">
    <citation type="submission" date="2024-01" db="EMBL/GenBank/DDBJ databases">
        <title>Comparative genomics of Cryptococcus and Kwoniella reveals pathogenesis evolution and contrasting modes of karyotype evolution via chromosome fusion or intercentromeric recombination.</title>
        <authorList>
            <person name="Coelho M.A."/>
            <person name="David-Palma M."/>
            <person name="Shea T."/>
            <person name="Bowers K."/>
            <person name="McGinley-Smith S."/>
            <person name="Mohammad A.W."/>
            <person name="Gnirke A."/>
            <person name="Yurkov A.M."/>
            <person name="Nowrousian M."/>
            <person name="Sun S."/>
            <person name="Cuomo C.A."/>
            <person name="Heitman J."/>
        </authorList>
    </citation>
    <scope>NUCLEOTIDE SEQUENCE [LARGE SCALE GENOMIC DNA]</scope>
    <source>
        <strain evidence="2 3">PYCC6329</strain>
    </source>
</reference>
<name>A0AAX4KQS7_9TREE</name>